<dbReference type="InterPro" id="IPR026992">
    <property type="entry name" value="DIOX_N"/>
</dbReference>
<comment type="pathway">
    <text evidence="1">Antibiotic biosynthesis.</text>
</comment>
<evidence type="ECO:0000256" key="2">
    <source>
        <dbReference type="ARBA" id="ARBA00023194"/>
    </source>
</evidence>
<evidence type="ECO:0000313" key="5">
    <source>
        <dbReference type="EMBL" id="MFC6067527.1"/>
    </source>
</evidence>
<evidence type="ECO:0000313" key="6">
    <source>
        <dbReference type="Proteomes" id="UP001596139"/>
    </source>
</evidence>
<comment type="caution">
    <text evidence="5">The sequence shown here is derived from an EMBL/GenBank/DDBJ whole genome shotgun (WGS) entry which is preliminary data.</text>
</comment>
<keyword evidence="3" id="KW-0408">Iron</keyword>
<accession>A0ABW1MYQ9</accession>
<keyword evidence="3" id="KW-0479">Metal-binding</keyword>
<reference evidence="6" key="1">
    <citation type="journal article" date="2019" name="Int. J. Syst. Evol. Microbiol.">
        <title>The Global Catalogue of Microorganisms (GCM) 10K type strain sequencing project: providing services to taxonomists for standard genome sequencing and annotation.</title>
        <authorList>
            <consortium name="The Broad Institute Genomics Platform"/>
            <consortium name="The Broad Institute Genome Sequencing Center for Infectious Disease"/>
            <person name="Wu L."/>
            <person name="Ma J."/>
        </authorList>
    </citation>
    <scope>NUCLEOTIDE SEQUENCE [LARGE SCALE GENOMIC DNA]</scope>
    <source>
        <strain evidence="6">CGMCC 1.15180</strain>
    </source>
</reference>
<dbReference type="EMBL" id="JBHSPX010000015">
    <property type="protein sequence ID" value="MFC6067527.1"/>
    <property type="molecule type" value="Genomic_DNA"/>
</dbReference>
<protein>
    <submittedName>
        <fullName evidence="5">Isopenicillin N synthase family dioxygenase</fullName>
    </submittedName>
</protein>
<sequence>MSDAIPVIDLGAWRAGDAAARQTLAATVDAALRTAGFLVVTGHGVDAGLRTDIRTAARRFFRLPAADKEPYAVTVGERGWLGPGAEANGYAEGTETPPDLKESLSFAADEPTGNAAVDAEWFLPNTWPTEVPELRPLVERYTGAMRALSDLLLEVLAGALGEPADFFTRHTGHPTWGFNINWYPGTEVVGAPLPGQFRIGPHTDFGTVTVLDRQRGKGGLQVFTDADGWTDAPWAPDSFTVNIGDLMARWTGGRWQSGRHRVLPPPADVPAEELMSLVYFYECDPGTRLGGLPDSHAYLREKLTAITVG</sequence>
<dbReference type="InterPro" id="IPR050231">
    <property type="entry name" value="Iron_ascorbate_oxido_reductase"/>
</dbReference>
<dbReference type="RefSeq" id="WP_031050726.1">
    <property type="nucleotide sequence ID" value="NZ_JBHSPX010000015.1"/>
</dbReference>
<dbReference type="PANTHER" id="PTHR47990">
    <property type="entry name" value="2-OXOGLUTARATE (2OG) AND FE(II)-DEPENDENT OXYGENASE SUPERFAMILY PROTEIN-RELATED"/>
    <property type="match status" value="1"/>
</dbReference>
<proteinExistence type="inferred from homology"/>
<dbReference type="Gene3D" id="2.60.120.330">
    <property type="entry name" value="B-lactam Antibiotic, Isopenicillin N Synthase, Chain"/>
    <property type="match status" value="1"/>
</dbReference>
<evidence type="ECO:0000256" key="1">
    <source>
        <dbReference type="ARBA" id="ARBA00004792"/>
    </source>
</evidence>
<comment type="similarity">
    <text evidence="3">Belongs to the iron/ascorbate-dependent oxidoreductase family.</text>
</comment>
<keyword evidence="2" id="KW-0045">Antibiotic biosynthesis</keyword>
<dbReference type="PROSITE" id="PS51471">
    <property type="entry name" value="FE2OG_OXY"/>
    <property type="match status" value="1"/>
</dbReference>
<gene>
    <name evidence="5" type="ORF">ACFP4F_33950</name>
</gene>
<dbReference type="InterPro" id="IPR005123">
    <property type="entry name" value="Oxoglu/Fe-dep_dioxygenase_dom"/>
</dbReference>
<dbReference type="InterPro" id="IPR044861">
    <property type="entry name" value="IPNS-like_FE2OG_OXY"/>
</dbReference>
<dbReference type="Pfam" id="PF14226">
    <property type="entry name" value="DIOX_N"/>
    <property type="match status" value="1"/>
</dbReference>
<keyword evidence="3" id="KW-0560">Oxidoreductase</keyword>
<dbReference type="InterPro" id="IPR027443">
    <property type="entry name" value="IPNS-like_sf"/>
</dbReference>
<dbReference type="SUPFAM" id="SSF51197">
    <property type="entry name" value="Clavaminate synthase-like"/>
    <property type="match status" value="1"/>
</dbReference>
<dbReference type="Proteomes" id="UP001596139">
    <property type="component" value="Unassembled WGS sequence"/>
</dbReference>
<evidence type="ECO:0000259" key="4">
    <source>
        <dbReference type="PROSITE" id="PS51471"/>
    </source>
</evidence>
<organism evidence="5 6">
    <name type="scientific">Streptomyces ochraceiscleroticus</name>
    <dbReference type="NCBI Taxonomy" id="47761"/>
    <lineage>
        <taxon>Bacteria</taxon>
        <taxon>Bacillati</taxon>
        <taxon>Actinomycetota</taxon>
        <taxon>Actinomycetes</taxon>
        <taxon>Kitasatosporales</taxon>
        <taxon>Streptomycetaceae</taxon>
        <taxon>Streptomyces</taxon>
    </lineage>
</organism>
<dbReference type="GO" id="GO:0051213">
    <property type="term" value="F:dioxygenase activity"/>
    <property type="evidence" value="ECO:0007669"/>
    <property type="project" value="UniProtKB-KW"/>
</dbReference>
<keyword evidence="6" id="KW-1185">Reference proteome</keyword>
<evidence type="ECO:0000256" key="3">
    <source>
        <dbReference type="RuleBase" id="RU003682"/>
    </source>
</evidence>
<keyword evidence="5" id="KW-0223">Dioxygenase</keyword>
<dbReference type="PRINTS" id="PR00682">
    <property type="entry name" value="IPNSYNTHASE"/>
</dbReference>
<name>A0ABW1MYQ9_9ACTN</name>
<feature type="domain" description="Fe2OG dioxygenase" evidence="4">
    <location>
        <begin position="173"/>
        <end position="283"/>
    </location>
</feature>
<dbReference type="Pfam" id="PF03171">
    <property type="entry name" value="2OG-FeII_Oxy"/>
    <property type="match status" value="1"/>
</dbReference>